<dbReference type="PANTHER" id="PTHR40446">
    <property type="entry name" value="N-ACETYLGLUCOSAMINE-1-PHOSPHODIESTER ALPHA-N-ACETYLGLUCOSAMINIDASE"/>
    <property type="match status" value="1"/>
</dbReference>
<reference evidence="3 4" key="1">
    <citation type="journal article" date="2016" name="Nat. Commun.">
        <title>Thousands of microbial genomes shed light on interconnected biogeochemical processes in an aquifer system.</title>
        <authorList>
            <person name="Anantharaman K."/>
            <person name="Brown C.T."/>
            <person name="Hug L.A."/>
            <person name="Sharon I."/>
            <person name="Castelle C.J."/>
            <person name="Probst A.J."/>
            <person name="Thomas B.C."/>
            <person name="Singh A."/>
            <person name="Wilkins M.J."/>
            <person name="Karaoz U."/>
            <person name="Brodie E.L."/>
            <person name="Williams K.H."/>
            <person name="Hubbard S.S."/>
            <person name="Banfield J.F."/>
        </authorList>
    </citation>
    <scope>NUCLEOTIDE SEQUENCE [LARGE SCALE GENOMIC DNA]</scope>
</reference>
<feature type="domain" description="Phosphodiester glycosidase" evidence="2">
    <location>
        <begin position="261"/>
        <end position="398"/>
    </location>
</feature>
<dbReference type="Proteomes" id="UP000177418">
    <property type="component" value="Unassembled WGS sequence"/>
</dbReference>
<keyword evidence="1" id="KW-0812">Transmembrane</keyword>
<accession>A0A1F7JG29</accession>
<dbReference type="Pfam" id="PF09992">
    <property type="entry name" value="NAGPA"/>
    <property type="match status" value="1"/>
</dbReference>
<proteinExistence type="predicted"/>
<gene>
    <name evidence="3" type="ORF">A3H78_01685</name>
</gene>
<protein>
    <recommendedName>
        <fullName evidence="2">Phosphodiester glycosidase domain-containing protein</fullName>
    </recommendedName>
</protein>
<organism evidence="3 4">
    <name type="scientific">Candidatus Roizmanbacteria bacterium RIFCSPLOWO2_02_FULL_36_11</name>
    <dbReference type="NCBI Taxonomy" id="1802071"/>
    <lineage>
        <taxon>Bacteria</taxon>
        <taxon>Candidatus Roizmaniibacteriota</taxon>
    </lineage>
</organism>
<evidence type="ECO:0000259" key="2">
    <source>
        <dbReference type="Pfam" id="PF09992"/>
    </source>
</evidence>
<comment type="caution">
    <text evidence="3">The sequence shown here is derived from an EMBL/GenBank/DDBJ whole genome shotgun (WGS) entry which is preliminary data.</text>
</comment>
<dbReference type="EMBL" id="MGAV01000014">
    <property type="protein sequence ID" value="OGK54577.1"/>
    <property type="molecule type" value="Genomic_DNA"/>
</dbReference>
<evidence type="ECO:0000313" key="4">
    <source>
        <dbReference type="Proteomes" id="UP000177418"/>
    </source>
</evidence>
<dbReference type="AlphaFoldDB" id="A0A1F7JG29"/>
<keyword evidence="1" id="KW-0472">Membrane</keyword>
<keyword evidence="1" id="KW-1133">Transmembrane helix</keyword>
<dbReference type="InterPro" id="IPR018711">
    <property type="entry name" value="NAGPA"/>
</dbReference>
<evidence type="ECO:0000256" key="1">
    <source>
        <dbReference type="SAM" id="Phobius"/>
    </source>
</evidence>
<sequence length="402" mass="43691">MKNKEKIRLIIFSSIYFLTIAILLSTNYYFFKSSNTSIKQINTLSAKEIVLKKDLNHLTTKFSETEKALIDLQNQDQLKINQNLTEEIKNINTTYNSSVKTYENLLDLKSISKKTENFDKTFAEILSLLSEKNYISASALLAQLDKDIKTESDKISSSFVIPQNVKAVDAAPGSGYSQQKVTTDVGDFLVDVLAADLNSTRVMVDTASDSTCGNDCPVLSLSTFISRSGGFAGINGPYFCPASYPACSGKKNSFDTLLMNKNKVYFNSDNNIYSNVPAVIFTGNSARFVGASSQWGRDTGVDAVIASQPMLLSGGNVTFSGDSESKRASKGNRSFIGNKGNTVYIGVVHNASVYDVAQVLKKMGLENALNLDSGGSTAFYTNGHFVAGPGRDLPFGIVLVHK</sequence>
<name>A0A1F7JG29_9BACT</name>
<dbReference type="PANTHER" id="PTHR40446:SF2">
    <property type="entry name" value="N-ACETYLGLUCOSAMINE-1-PHOSPHODIESTER ALPHA-N-ACETYLGLUCOSAMINIDASE"/>
    <property type="match status" value="1"/>
</dbReference>
<feature type="transmembrane region" description="Helical" evidence="1">
    <location>
        <begin position="7"/>
        <end position="31"/>
    </location>
</feature>
<evidence type="ECO:0000313" key="3">
    <source>
        <dbReference type="EMBL" id="OGK54577.1"/>
    </source>
</evidence>